<gene>
    <name evidence="14" type="ORF">DDE23_12185</name>
</gene>
<evidence type="ECO:0000256" key="4">
    <source>
        <dbReference type="ARBA" id="ARBA00011738"/>
    </source>
</evidence>
<keyword evidence="15" id="KW-1185">Reference proteome</keyword>
<keyword evidence="12" id="KW-0732">Signal</keyword>
<keyword evidence="5" id="KW-0808">Transferase</keyword>
<keyword evidence="8" id="KW-0784">Thiamine biosynthesis</keyword>
<dbReference type="InterPro" id="IPR015168">
    <property type="entry name" value="SsuA/THI5"/>
</dbReference>
<comment type="function">
    <text evidence="1">Responsible for the formation of the pyrimidine heterocycle in the thiamine biosynthesis pathway. Catalyzes the formation of hydroxymethylpyrimidine phosphate (HMP-P) from histidine and pyridoxal phosphate (PLP). The protein uses PLP and the active site histidine to form HMP-P, generating an inactive enzyme. The enzyme can only undergo a single turnover, which suggests it is a suicide enzyme.</text>
</comment>
<evidence type="ECO:0000256" key="6">
    <source>
        <dbReference type="ARBA" id="ARBA00022723"/>
    </source>
</evidence>
<dbReference type="OrthoDB" id="5372616at2"/>
<keyword evidence="9" id="KW-0408">Iron</keyword>
<proteinExistence type="inferred from homology"/>
<dbReference type="GO" id="GO:0009228">
    <property type="term" value="P:thiamine biosynthetic process"/>
    <property type="evidence" value="ECO:0007669"/>
    <property type="project" value="UniProtKB-KW"/>
</dbReference>
<dbReference type="PANTHER" id="PTHR31528:SF1">
    <property type="entry name" value="4-AMINO-5-HYDROXYMETHYL-2-METHYLPYRIMIDINE PHOSPHATE SYNTHASE THI11-RELATED"/>
    <property type="match status" value="1"/>
</dbReference>
<evidence type="ECO:0000256" key="1">
    <source>
        <dbReference type="ARBA" id="ARBA00003469"/>
    </source>
</evidence>
<dbReference type="SUPFAM" id="SSF53850">
    <property type="entry name" value="Periplasmic binding protein-like II"/>
    <property type="match status" value="1"/>
</dbReference>
<dbReference type="EMBL" id="QDDR01000006">
    <property type="protein sequence ID" value="PVE47261.1"/>
    <property type="molecule type" value="Genomic_DNA"/>
</dbReference>
<evidence type="ECO:0000259" key="13">
    <source>
        <dbReference type="Pfam" id="PF09084"/>
    </source>
</evidence>
<comment type="pathway">
    <text evidence="2">Cofactor biosynthesis; thiamine diphosphate biosynthesis.</text>
</comment>
<evidence type="ECO:0000256" key="5">
    <source>
        <dbReference type="ARBA" id="ARBA00022679"/>
    </source>
</evidence>
<evidence type="ECO:0000256" key="3">
    <source>
        <dbReference type="ARBA" id="ARBA00009406"/>
    </source>
</evidence>
<comment type="caution">
    <text evidence="14">The sequence shown here is derived from an EMBL/GenBank/DDBJ whole genome shotgun (WGS) entry which is preliminary data.</text>
</comment>
<evidence type="ECO:0000256" key="10">
    <source>
        <dbReference type="ARBA" id="ARBA00033171"/>
    </source>
</evidence>
<sequence>MKYGWAGLAAALGMTAGMASAQDAVTLQLKWVTQGQFAGYYVALDNGYYEEEGLDVTIRPGGPDIAPVQVLMGGGADVMVDWMPSALAAREQGAPVVNIAQPVIRSGLMLVCWADAGIATPEDFRGHKIGTWFFGNEIPLLNWLSQLGIPTTGGEDGAEILRIGFNVDPLLQRQADCVTAMTYNEYWQVIDAGVTPEQIVVFRYEDYGVATLEDGLWVNEANLSDPAFVERMARFVRASMRGWEWALANPEAAAEMVLDHDETGAQTLEHQVRMVREMAALTEGSTGVLDEAAYQRTVDTLLGGGSDPVITRAPEGAFTHAVTDAATME</sequence>
<evidence type="ECO:0000256" key="11">
    <source>
        <dbReference type="ARBA" id="ARBA00048179"/>
    </source>
</evidence>
<organism evidence="14 15">
    <name type="scientific">Pararhodobacter aggregans</name>
    <dbReference type="NCBI Taxonomy" id="404875"/>
    <lineage>
        <taxon>Bacteria</taxon>
        <taxon>Pseudomonadati</taxon>
        <taxon>Pseudomonadota</taxon>
        <taxon>Alphaproteobacteria</taxon>
        <taxon>Rhodobacterales</taxon>
        <taxon>Paracoccaceae</taxon>
        <taxon>Pararhodobacter</taxon>
    </lineage>
</organism>
<protein>
    <recommendedName>
        <fullName evidence="10">Thiamine pyrimidine synthase</fullName>
    </recommendedName>
</protein>
<name>A0A2T7URP6_9RHOB</name>
<dbReference type="InterPro" id="IPR027939">
    <property type="entry name" value="NMT1/THI5"/>
</dbReference>
<dbReference type="GO" id="GO:0016740">
    <property type="term" value="F:transferase activity"/>
    <property type="evidence" value="ECO:0007669"/>
    <property type="project" value="UniProtKB-KW"/>
</dbReference>
<evidence type="ECO:0000256" key="7">
    <source>
        <dbReference type="ARBA" id="ARBA00022898"/>
    </source>
</evidence>
<accession>A0A2T7URP6</accession>
<evidence type="ECO:0000313" key="14">
    <source>
        <dbReference type="EMBL" id="PVE47261.1"/>
    </source>
</evidence>
<dbReference type="PANTHER" id="PTHR31528">
    <property type="entry name" value="4-AMINO-5-HYDROXYMETHYL-2-METHYLPYRIMIDINE PHOSPHATE SYNTHASE THI11-RELATED"/>
    <property type="match status" value="1"/>
</dbReference>
<evidence type="ECO:0000256" key="9">
    <source>
        <dbReference type="ARBA" id="ARBA00023004"/>
    </source>
</evidence>
<dbReference type="Pfam" id="PF09084">
    <property type="entry name" value="NMT1"/>
    <property type="match status" value="1"/>
</dbReference>
<reference evidence="14 15" key="1">
    <citation type="journal article" date="2011" name="Syst. Appl. Microbiol.">
        <title>Defluviimonas denitrificans gen. nov., sp. nov., and Pararhodobacter aggregans gen. nov., sp. nov., non-phototrophic Rhodobacteraceae from the biofilter of a marine aquaculture.</title>
        <authorList>
            <person name="Foesel B.U."/>
            <person name="Drake H.L."/>
            <person name="Schramm A."/>
        </authorList>
    </citation>
    <scope>NUCLEOTIDE SEQUENCE [LARGE SCALE GENOMIC DNA]</scope>
    <source>
        <strain evidence="14 15">D1-19</strain>
    </source>
</reference>
<evidence type="ECO:0000313" key="15">
    <source>
        <dbReference type="Proteomes" id="UP000244810"/>
    </source>
</evidence>
<comment type="subunit">
    <text evidence="4">Homodimer.</text>
</comment>
<evidence type="ECO:0000256" key="12">
    <source>
        <dbReference type="SAM" id="SignalP"/>
    </source>
</evidence>
<evidence type="ECO:0000256" key="8">
    <source>
        <dbReference type="ARBA" id="ARBA00022977"/>
    </source>
</evidence>
<keyword evidence="7" id="KW-0663">Pyridoxal phosphate</keyword>
<dbReference type="AlphaFoldDB" id="A0A2T7URP6"/>
<feature type="signal peptide" evidence="12">
    <location>
        <begin position="1"/>
        <end position="21"/>
    </location>
</feature>
<keyword evidence="6" id="KW-0479">Metal-binding</keyword>
<comment type="similarity">
    <text evidence="3">Belongs to the NMT1/THI5 family.</text>
</comment>
<dbReference type="GO" id="GO:0046872">
    <property type="term" value="F:metal ion binding"/>
    <property type="evidence" value="ECO:0007669"/>
    <property type="project" value="UniProtKB-KW"/>
</dbReference>
<dbReference type="RefSeq" id="WP_107752262.1">
    <property type="nucleotide sequence ID" value="NZ_QBKF01000006.1"/>
</dbReference>
<dbReference type="Gene3D" id="3.40.190.10">
    <property type="entry name" value="Periplasmic binding protein-like II"/>
    <property type="match status" value="2"/>
</dbReference>
<comment type="catalytic activity">
    <reaction evidence="11">
        <text>N(6)-(pyridoxal phosphate)-L-lysyl-[4-amino-5-hydroxymethyl-2-methylpyrimidine phosphate synthase] + L-histidyl-[4-amino-5-hydroxymethyl-2-methylpyrimidine phosphate synthase] + 2 Fe(3+) + 4 H2O = L-lysyl-[4-amino-5-hydroxymethyl-2-methylpyrimidine phosphate synthase] + (2S)-2-amino-5-hydroxy-4-oxopentanoyl-[4-amino-5-hydroxymethyl-2-methylpyrimidine phosphate synthase] + 4-amino-2-methyl-5-(phosphooxymethyl)pyrimidine + 3-oxopropanoate + 2 Fe(2+) + 2 H(+)</text>
        <dbReference type="Rhea" id="RHEA:65756"/>
        <dbReference type="Rhea" id="RHEA-COMP:16892"/>
        <dbReference type="Rhea" id="RHEA-COMP:16893"/>
        <dbReference type="Rhea" id="RHEA-COMP:16894"/>
        <dbReference type="Rhea" id="RHEA-COMP:16895"/>
        <dbReference type="ChEBI" id="CHEBI:15377"/>
        <dbReference type="ChEBI" id="CHEBI:15378"/>
        <dbReference type="ChEBI" id="CHEBI:29033"/>
        <dbReference type="ChEBI" id="CHEBI:29034"/>
        <dbReference type="ChEBI" id="CHEBI:29969"/>
        <dbReference type="ChEBI" id="CHEBI:29979"/>
        <dbReference type="ChEBI" id="CHEBI:33190"/>
        <dbReference type="ChEBI" id="CHEBI:58354"/>
        <dbReference type="ChEBI" id="CHEBI:143915"/>
        <dbReference type="ChEBI" id="CHEBI:157692"/>
    </reaction>
    <physiologicalReaction direction="left-to-right" evidence="11">
        <dbReference type="Rhea" id="RHEA:65757"/>
    </physiologicalReaction>
</comment>
<feature type="chain" id="PRO_5015680092" description="Thiamine pyrimidine synthase" evidence="12">
    <location>
        <begin position="22"/>
        <end position="329"/>
    </location>
</feature>
<evidence type="ECO:0000256" key="2">
    <source>
        <dbReference type="ARBA" id="ARBA00004948"/>
    </source>
</evidence>
<feature type="domain" description="SsuA/THI5-like" evidence="13">
    <location>
        <begin position="36"/>
        <end position="253"/>
    </location>
</feature>
<dbReference type="Proteomes" id="UP000244810">
    <property type="component" value="Unassembled WGS sequence"/>
</dbReference>